<gene>
    <name evidence="2" type="ORF">B0T10DRAFT_323957</name>
</gene>
<feature type="compositionally biased region" description="Polar residues" evidence="1">
    <location>
        <begin position="41"/>
        <end position="58"/>
    </location>
</feature>
<evidence type="ECO:0000313" key="2">
    <source>
        <dbReference type="EMBL" id="KAH6890602.1"/>
    </source>
</evidence>
<name>A0A9P8W974_9HYPO</name>
<feature type="compositionally biased region" description="Polar residues" evidence="1">
    <location>
        <begin position="68"/>
        <end position="79"/>
    </location>
</feature>
<dbReference type="EMBL" id="JAGPYM010000009">
    <property type="protein sequence ID" value="KAH6890602.1"/>
    <property type="molecule type" value="Genomic_DNA"/>
</dbReference>
<evidence type="ECO:0000256" key="1">
    <source>
        <dbReference type="SAM" id="MobiDB-lite"/>
    </source>
</evidence>
<keyword evidence="3" id="KW-1185">Reference proteome</keyword>
<dbReference type="AlphaFoldDB" id="A0A9P8W974"/>
<sequence length="311" mass="34570">MEYVFPTYQQLVHLLPMDARITPPPDETMASSPKTADFPPSESSEATMSSAGPVTPFTSKPKPRRHSSFPSTSSRGDSKQTFFSASNILQAPPIESLYTQRSYLAIELQKQASRAASLVRQYVQADARHQTLEAGNDRRKLRKHLSLLKAKINEAVDQERVIFNRLGELYVEIQSRETWVMAGFQAQYLMDGSMPPTPSAYSSMSPISYEVTSPTTPLNASSPEFIPMSYFEDACRPSISRTETTYSEGTLETVEEEVELPPCSTTQYQCPGGYSGEVMETVEVEDGWAGARLKAASARRLSLPYIQAPWP</sequence>
<feature type="region of interest" description="Disordered" evidence="1">
    <location>
        <begin position="19"/>
        <end position="79"/>
    </location>
</feature>
<reference evidence="2 3" key="1">
    <citation type="journal article" date="2021" name="Nat. Commun.">
        <title>Genetic determinants of endophytism in the Arabidopsis root mycobiome.</title>
        <authorList>
            <person name="Mesny F."/>
            <person name="Miyauchi S."/>
            <person name="Thiergart T."/>
            <person name="Pickel B."/>
            <person name="Atanasova L."/>
            <person name="Karlsson M."/>
            <person name="Huettel B."/>
            <person name="Barry K.W."/>
            <person name="Haridas S."/>
            <person name="Chen C."/>
            <person name="Bauer D."/>
            <person name="Andreopoulos W."/>
            <person name="Pangilinan J."/>
            <person name="LaButti K."/>
            <person name="Riley R."/>
            <person name="Lipzen A."/>
            <person name="Clum A."/>
            <person name="Drula E."/>
            <person name="Henrissat B."/>
            <person name="Kohler A."/>
            <person name="Grigoriev I.V."/>
            <person name="Martin F.M."/>
            <person name="Hacquard S."/>
        </authorList>
    </citation>
    <scope>NUCLEOTIDE SEQUENCE [LARGE SCALE GENOMIC DNA]</scope>
    <source>
        <strain evidence="2 3">MPI-CAGE-CH-0241</strain>
    </source>
</reference>
<accession>A0A9P8W974</accession>
<proteinExistence type="predicted"/>
<dbReference type="Proteomes" id="UP000777438">
    <property type="component" value="Unassembled WGS sequence"/>
</dbReference>
<comment type="caution">
    <text evidence="2">The sequence shown here is derived from an EMBL/GenBank/DDBJ whole genome shotgun (WGS) entry which is preliminary data.</text>
</comment>
<protein>
    <submittedName>
        <fullName evidence="2">Uncharacterized protein</fullName>
    </submittedName>
</protein>
<organism evidence="2 3">
    <name type="scientific">Thelonectria olida</name>
    <dbReference type="NCBI Taxonomy" id="1576542"/>
    <lineage>
        <taxon>Eukaryota</taxon>
        <taxon>Fungi</taxon>
        <taxon>Dikarya</taxon>
        <taxon>Ascomycota</taxon>
        <taxon>Pezizomycotina</taxon>
        <taxon>Sordariomycetes</taxon>
        <taxon>Hypocreomycetidae</taxon>
        <taxon>Hypocreales</taxon>
        <taxon>Nectriaceae</taxon>
        <taxon>Thelonectria</taxon>
    </lineage>
</organism>
<dbReference type="OrthoDB" id="5226586at2759"/>
<evidence type="ECO:0000313" key="3">
    <source>
        <dbReference type="Proteomes" id="UP000777438"/>
    </source>
</evidence>